<evidence type="ECO:0000256" key="1">
    <source>
        <dbReference type="SAM" id="MobiDB-lite"/>
    </source>
</evidence>
<gene>
    <name evidence="2" type="ORF">ACFSCX_02170</name>
</gene>
<sequence>MGYILPIDHHQYAQYANRTVKDITSPFELLPVFEASLEKRLKKEKKGSNQDFTENKERDDISRKERSAYDDKKIPEALISEITGKGQLFNQSI</sequence>
<protein>
    <submittedName>
        <fullName evidence="2">Uncharacterized protein</fullName>
    </submittedName>
</protein>
<feature type="region of interest" description="Disordered" evidence="1">
    <location>
        <begin position="44"/>
        <end position="68"/>
    </location>
</feature>
<feature type="compositionally biased region" description="Basic and acidic residues" evidence="1">
    <location>
        <begin position="53"/>
        <end position="68"/>
    </location>
</feature>
<proteinExistence type="predicted"/>
<dbReference type="Proteomes" id="UP001597214">
    <property type="component" value="Unassembled WGS sequence"/>
</dbReference>
<keyword evidence="3" id="KW-1185">Reference proteome</keyword>
<evidence type="ECO:0000313" key="2">
    <source>
        <dbReference type="EMBL" id="MFD1735361.1"/>
    </source>
</evidence>
<reference evidence="3" key="1">
    <citation type="journal article" date="2019" name="Int. J. Syst. Evol. Microbiol.">
        <title>The Global Catalogue of Microorganisms (GCM) 10K type strain sequencing project: providing services to taxonomists for standard genome sequencing and annotation.</title>
        <authorList>
            <consortium name="The Broad Institute Genomics Platform"/>
            <consortium name="The Broad Institute Genome Sequencing Center for Infectious Disease"/>
            <person name="Wu L."/>
            <person name="Ma J."/>
        </authorList>
    </citation>
    <scope>NUCLEOTIDE SEQUENCE [LARGE SCALE GENOMIC DNA]</scope>
    <source>
        <strain evidence="3">CCUG 49339</strain>
    </source>
</reference>
<accession>A0ABW4LJS9</accession>
<dbReference type="EMBL" id="JBHUEM010000003">
    <property type="protein sequence ID" value="MFD1735361.1"/>
    <property type="molecule type" value="Genomic_DNA"/>
</dbReference>
<dbReference type="RefSeq" id="WP_377926459.1">
    <property type="nucleotide sequence ID" value="NZ_JBHUEM010000003.1"/>
</dbReference>
<name>A0ABW4LJS9_9BACI</name>
<organism evidence="2 3">
    <name type="scientific">Bacillus salitolerans</name>
    <dbReference type="NCBI Taxonomy" id="1437434"/>
    <lineage>
        <taxon>Bacteria</taxon>
        <taxon>Bacillati</taxon>
        <taxon>Bacillota</taxon>
        <taxon>Bacilli</taxon>
        <taxon>Bacillales</taxon>
        <taxon>Bacillaceae</taxon>
        <taxon>Bacillus</taxon>
    </lineage>
</organism>
<evidence type="ECO:0000313" key="3">
    <source>
        <dbReference type="Proteomes" id="UP001597214"/>
    </source>
</evidence>
<comment type="caution">
    <text evidence="2">The sequence shown here is derived from an EMBL/GenBank/DDBJ whole genome shotgun (WGS) entry which is preliminary data.</text>
</comment>